<reference evidence="1" key="1">
    <citation type="submission" date="2016-07" db="EMBL/GenBank/DDBJ databases">
        <authorList>
            <person name="Bretaudeau A."/>
        </authorList>
    </citation>
    <scope>NUCLEOTIDE SEQUENCE</scope>
    <source>
        <strain evidence="1">Rice</strain>
        <tissue evidence="1">Whole body</tissue>
    </source>
</reference>
<sequence length="109" mass="12200">MSVARTRNNNLWITQSVAPCVNPQHVARQPVAQPPRQPRNLSFNLFNLLKLPACLRRADSELQARDATMFHLRLAGGNLLCRSSAAQDNANNVRVTCCGFDPRTEQLFV</sequence>
<organism evidence="1">
    <name type="scientific">Spodoptera frugiperda</name>
    <name type="common">Fall armyworm</name>
    <dbReference type="NCBI Taxonomy" id="7108"/>
    <lineage>
        <taxon>Eukaryota</taxon>
        <taxon>Metazoa</taxon>
        <taxon>Ecdysozoa</taxon>
        <taxon>Arthropoda</taxon>
        <taxon>Hexapoda</taxon>
        <taxon>Insecta</taxon>
        <taxon>Pterygota</taxon>
        <taxon>Neoptera</taxon>
        <taxon>Endopterygota</taxon>
        <taxon>Lepidoptera</taxon>
        <taxon>Glossata</taxon>
        <taxon>Ditrysia</taxon>
        <taxon>Noctuoidea</taxon>
        <taxon>Noctuidae</taxon>
        <taxon>Amphipyrinae</taxon>
        <taxon>Spodoptera</taxon>
    </lineage>
</organism>
<protein>
    <submittedName>
        <fullName evidence="1">SFRICE_017759</fullName>
    </submittedName>
</protein>
<evidence type="ECO:0000313" key="1">
    <source>
        <dbReference type="EMBL" id="SOQ57594.1"/>
    </source>
</evidence>
<proteinExistence type="predicted"/>
<dbReference type="EMBL" id="ODYU01011692">
    <property type="protein sequence ID" value="SOQ57594.1"/>
    <property type="molecule type" value="Genomic_DNA"/>
</dbReference>
<accession>A0A2H1WYX4</accession>
<gene>
    <name evidence="1" type="ORF">SFRICE_017759</name>
</gene>
<dbReference type="AlphaFoldDB" id="A0A2H1WYX4"/>
<name>A0A2H1WYX4_SPOFR</name>